<feature type="compositionally biased region" description="Low complexity" evidence="1">
    <location>
        <begin position="535"/>
        <end position="547"/>
    </location>
</feature>
<feature type="region of interest" description="Disordered" evidence="1">
    <location>
        <begin position="455"/>
        <end position="748"/>
    </location>
</feature>
<feature type="region of interest" description="Disordered" evidence="1">
    <location>
        <begin position="22"/>
        <end position="84"/>
    </location>
</feature>
<feature type="compositionally biased region" description="Low complexity" evidence="1">
    <location>
        <begin position="359"/>
        <end position="376"/>
    </location>
</feature>
<evidence type="ECO:0008006" key="4">
    <source>
        <dbReference type="Google" id="ProtNLM"/>
    </source>
</evidence>
<evidence type="ECO:0000313" key="2">
    <source>
        <dbReference type="EMBL" id="KYK55960.1"/>
    </source>
</evidence>
<feature type="compositionally biased region" description="Polar residues" evidence="1">
    <location>
        <begin position="558"/>
        <end position="583"/>
    </location>
</feature>
<accession>A0A151GFT2</accession>
<organism evidence="2 3">
    <name type="scientific">Drechmeria coniospora</name>
    <name type="common">Nematophagous fungus</name>
    <name type="synonym">Meria coniospora</name>
    <dbReference type="NCBI Taxonomy" id="98403"/>
    <lineage>
        <taxon>Eukaryota</taxon>
        <taxon>Fungi</taxon>
        <taxon>Dikarya</taxon>
        <taxon>Ascomycota</taxon>
        <taxon>Pezizomycotina</taxon>
        <taxon>Sordariomycetes</taxon>
        <taxon>Hypocreomycetidae</taxon>
        <taxon>Hypocreales</taxon>
        <taxon>Ophiocordycipitaceae</taxon>
        <taxon>Drechmeria</taxon>
    </lineage>
</organism>
<feature type="compositionally biased region" description="Polar residues" evidence="1">
    <location>
        <begin position="663"/>
        <end position="678"/>
    </location>
</feature>
<dbReference type="STRING" id="98403.A0A151GFT2"/>
<feature type="compositionally biased region" description="Acidic residues" evidence="1">
    <location>
        <begin position="520"/>
        <end position="531"/>
    </location>
</feature>
<dbReference type="AlphaFoldDB" id="A0A151GFT2"/>
<feature type="compositionally biased region" description="Low complexity" evidence="1">
    <location>
        <begin position="647"/>
        <end position="662"/>
    </location>
</feature>
<dbReference type="InParanoid" id="A0A151GFT2"/>
<comment type="caution">
    <text evidence="2">The sequence shown here is derived from an EMBL/GenBank/DDBJ whole genome shotgun (WGS) entry which is preliminary data.</text>
</comment>
<reference evidence="2 3" key="1">
    <citation type="journal article" date="2016" name="Sci. Rep.">
        <title>Insights into Adaptations to a Near-Obligate Nematode Endoparasitic Lifestyle from the Finished Genome of Drechmeria coniospora.</title>
        <authorList>
            <person name="Zhang L."/>
            <person name="Zhou Z."/>
            <person name="Guo Q."/>
            <person name="Fokkens L."/>
            <person name="Miskei M."/>
            <person name="Pocsi I."/>
            <person name="Zhang W."/>
            <person name="Chen M."/>
            <person name="Wang L."/>
            <person name="Sun Y."/>
            <person name="Donzelli B.G."/>
            <person name="Gibson D.M."/>
            <person name="Nelson D.R."/>
            <person name="Luo J.G."/>
            <person name="Rep M."/>
            <person name="Liu H."/>
            <person name="Yang S."/>
            <person name="Wang J."/>
            <person name="Krasnoff S.B."/>
            <person name="Xu Y."/>
            <person name="Molnar I."/>
            <person name="Lin M."/>
        </authorList>
    </citation>
    <scope>NUCLEOTIDE SEQUENCE [LARGE SCALE GENOMIC DNA]</scope>
    <source>
        <strain evidence="2 3">ARSEF 6962</strain>
    </source>
</reference>
<proteinExistence type="predicted"/>
<feature type="region of interest" description="Disordered" evidence="1">
    <location>
        <begin position="329"/>
        <end position="427"/>
    </location>
</feature>
<gene>
    <name evidence="2" type="ORF">DCS_07925</name>
</gene>
<feature type="compositionally biased region" description="Pro residues" evidence="1">
    <location>
        <begin position="161"/>
        <end position="170"/>
    </location>
</feature>
<evidence type="ECO:0000256" key="1">
    <source>
        <dbReference type="SAM" id="MobiDB-lite"/>
    </source>
</evidence>
<sequence>MAEAARLSPYDDDLSYRRALTSLAASPECITSTSTGNTNTTETDKADEPTPSSGIEVPPEGPSSTHDPTPAGPGPTFNSLRGPSHIGNFAVMHIDVNGTMPSDRSTAARRTSEGTEAQARRAIEAGWQPIRRARSTWHSDDLDTRPLSNPSSTVPITAPASSPPLPPADGPTPQEAKAEQARLLTLLRTLHPLLVVEQLCRGLAYFGGIPGAPPPTHGDFPQSAARNGRGSLLVGWLSEIFPHVDKPDAISPPLHLPPLSSIAGPPLSGSVAPPGPPTGKRPRGRPKGSKSSKVRKDKGVQKRQLSSSIDASSRYADASQQATVVQLNISAPTNPTPRADSVSTGPQTASGRETTATTSGNMAAGSNPASASGAPPTLTGRKRGRPKGSKNRLKSIPETSHEASGAGSTGRTTTVPTTANLLPAPSNFPGVGRSLLMGSQNGFIATQSSLVNVPQDVASLPPPAAMECSPSNGVPPPLVTRDPSQLQSQSPRTIHGNQHPVEPENGSLSRVRVSKRAVQDDNEVSADDPATDEPQAGAQNAALNLQGPKSKRPRLATDSGQQQRHSPVSNELTALPPSTQSMGSTSPPPPVSTTFDSQKSLNPRPAEERTRPSPVLQKLQPIHHERQSPSHGQQLPRQSHHLTGPEQSQHSSGSLAQASSPSRTIGQITSDYGSQPQPQLHKLRQMNFALQQQEQQEQQETMQRQQVTNQIGSAGPHKGGVGYSATGSYPQHPQKLAGLQTDGGITRI</sequence>
<protein>
    <recommendedName>
        <fullName evidence="4">DNA binding domain with preference for A/T rich regions-like protein</fullName>
    </recommendedName>
</protein>
<feature type="region of interest" description="Disordered" evidence="1">
    <location>
        <begin position="255"/>
        <end position="316"/>
    </location>
</feature>
<feature type="compositionally biased region" description="Basic and acidic residues" evidence="1">
    <location>
        <begin position="110"/>
        <end position="123"/>
    </location>
</feature>
<dbReference type="EMBL" id="LAYC01000003">
    <property type="protein sequence ID" value="KYK55960.1"/>
    <property type="molecule type" value="Genomic_DNA"/>
</dbReference>
<name>A0A151GFT2_DRECN</name>
<feature type="compositionally biased region" description="Polar residues" evidence="1">
    <location>
        <begin position="99"/>
        <end position="109"/>
    </location>
</feature>
<feature type="compositionally biased region" description="Basic residues" evidence="1">
    <location>
        <begin position="380"/>
        <end position="393"/>
    </location>
</feature>
<feature type="compositionally biased region" description="Polar residues" evidence="1">
    <location>
        <begin position="341"/>
        <end position="358"/>
    </location>
</feature>
<dbReference type="RefSeq" id="XP_040655312.1">
    <property type="nucleotide sequence ID" value="XM_040805208.1"/>
</dbReference>
<feature type="compositionally biased region" description="Low complexity" evidence="1">
    <location>
        <begin position="691"/>
        <end position="706"/>
    </location>
</feature>
<feature type="region of interest" description="Disordered" evidence="1">
    <location>
        <begin position="97"/>
        <end position="177"/>
    </location>
</feature>
<feature type="compositionally biased region" description="Low complexity" evidence="1">
    <location>
        <begin position="31"/>
        <end position="41"/>
    </location>
</feature>
<feature type="compositionally biased region" description="Low complexity" evidence="1">
    <location>
        <begin position="403"/>
        <end position="418"/>
    </location>
</feature>
<feature type="compositionally biased region" description="Basic residues" evidence="1">
    <location>
        <begin position="280"/>
        <end position="296"/>
    </location>
</feature>
<keyword evidence="3" id="KW-1185">Reference proteome</keyword>
<feature type="compositionally biased region" description="Polar residues" evidence="1">
    <location>
        <begin position="482"/>
        <end position="496"/>
    </location>
</feature>
<evidence type="ECO:0000313" key="3">
    <source>
        <dbReference type="Proteomes" id="UP000076580"/>
    </source>
</evidence>
<dbReference type="GeneID" id="63720568"/>
<dbReference type="Proteomes" id="UP000076580">
    <property type="component" value="Chromosome 03"/>
</dbReference>